<evidence type="ECO:0000256" key="7">
    <source>
        <dbReference type="ARBA" id="ARBA00022729"/>
    </source>
</evidence>
<dbReference type="Gene3D" id="3.10.560.10">
    <property type="entry name" value="Outer membrane lipoprotein wza domain like"/>
    <property type="match status" value="2"/>
</dbReference>
<feature type="chain" id="PRO_5013222563" evidence="15">
    <location>
        <begin position="21"/>
        <end position="372"/>
    </location>
</feature>
<evidence type="ECO:0000256" key="2">
    <source>
        <dbReference type="ARBA" id="ARBA00009450"/>
    </source>
</evidence>
<dbReference type="GO" id="GO:0015159">
    <property type="term" value="F:polysaccharide transmembrane transporter activity"/>
    <property type="evidence" value="ECO:0007669"/>
    <property type="project" value="InterPro"/>
</dbReference>
<dbReference type="Proteomes" id="UP000183986">
    <property type="component" value="Unassembled WGS sequence"/>
</dbReference>
<keyword evidence="14" id="KW-0449">Lipoprotein</keyword>
<dbReference type="PANTHER" id="PTHR33619:SF3">
    <property type="entry name" value="POLYSACCHARIDE EXPORT PROTEIN GFCE-RELATED"/>
    <property type="match status" value="1"/>
</dbReference>
<evidence type="ECO:0000256" key="14">
    <source>
        <dbReference type="ARBA" id="ARBA00023288"/>
    </source>
</evidence>
<dbReference type="GO" id="GO:0006811">
    <property type="term" value="P:monoatomic ion transport"/>
    <property type="evidence" value="ECO:0007669"/>
    <property type="project" value="UniProtKB-KW"/>
</dbReference>
<dbReference type="NCBIfam" id="NF011658">
    <property type="entry name" value="PRK15078.1"/>
    <property type="match status" value="1"/>
</dbReference>
<dbReference type="Pfam" id="PF02563">
    <property type="entry name" value="Poly_export"/>
    <property type="match status" value="1"/>
</dbReference>
<evidence type="ECO:0000256" key="6">
    <source>
        <dbReference type="ARBA" id="ARBA00022692"/>
    </source>
</evidence>
<evidence type="ECO:0000259" key="17">
    <source>
        <dbReference type="Pfam" id="PF18412"/>
    </source>
</evidence>
<keyword evidence="10" id="KW-0626">Porin</keyword>
<dbReference type="GO" id="GO:0009279">
    <property type="term" value="C:cell outer membrane"/>
    <property type="evidence" value="ECO:0007669"/>
    <property type="project" value="UniProtKB-SubCell"/>
</dbReference>
<keyword evidence="20" id="KW-1185">Reference proteome</keyword>
<dbReference type="RefSeq" id="WP_072676806.1">
    <property type="nucleotide sequence ID" value="NZ_MPKY01000001.1"/>
</dbReference>
<feature type="domain" description="Outer-membrane lipoprotein Wza C-terminal" evidence="17">
    <location>
        <begin position="342"/>
        <end position="360"/>
    </location>
</feature>
<evidence type="ECO:0000256" key="15">
    <source>
        <dbReference type="SAM" id="SignalP"/>
    </source>
</evidence>
<dbReference type="Gene3D" id="1.20.5.70">
    <property type="match status" value="1"/>
</dbReference>
<comment type="caution">
    <text evidence="19">The sequence shown here is derived from an EMBL/GenBank/DDBJ whole genome shotgun (WGS) entry which is preliminary data.</text>
</comment>
<evidence type="ECO:0000256" key="5">
    <source>
        <dbReference type="ARBA" id="ARBA00022597"/>
    </source>
</evidence>
<protein>
    <submittedName>
        <fullName evidence="19">Polysaccharide export protein Wza</fullName>
    </submittedName>
</protein>
<evidence type="ECO:0000256" key="3">
    <source>
        <dbReference type="ARBA" id="ARBA00022448"/>
    </source>
</evidence>
<organism evidence="19 20">
    <name type="scientific">Marinobacter nauticus</name>
    <name type="common">Marinobacter hydrocarbonoclasticus</name>
    <name type="synonym">Marinobacter aquaeolei</name>
    <dbReference type="NCBI Taxonomy" id="2743"/>
    <lineage>
        <taxon>Bacteria</taxon>
        <taxon>Pseudomonadati</taxon>
        <taxon>Pseudomonadota</taxon>
        <taxon>Gammaproteobacteria</taxon>
        <taxon>Pseudomonadales</taxon>
        <taxon>Marinobacteraceae</taxon>
        <taxon>Marinobacter</taxon>
    </lineage>
</organism>
<dbReference type="EMBL" id="MPKY01000001">
    <property type="protein sequence ID" value="OJS99837.1"/>
    <property type="molecule type" value="Genomic_DNA"/>
</dbReference>
<feature type="domain" description="Polysaccharide export protein N-terminal" evidence="16">
    <location>
        <begin position="76"/>
        <end position="160"/>
    </location>
</feature>
<sequence length="372" mass="40690">MKLLFLPVFALFVLQGCAYAPGSHINTSGWNPEYQVPESESLTGLVRVERIGPKHLKSAVAASVAPPPEEILLDDSQYQYRIGIGDVLQITVWDHPELTIPAGGERSSQESGNVVNENGSIYYPYIGYVDVAGRTAQEVREEVSNRLSKFLEDPQVDVSIAAFRSQRIYVSGAVETPGVYPLTNVPTRLVDAISQAGGVEPNGDWRNVILTRQGKDYRLSLKDVLERGDVSHNVLLKSGDVVNVPLGDDRKVFVLGEVNRTQTLPMGRNGLTLAEAISNVGGLNERQSSATGVFVIRRSPGVDVDSDHLIDLYQLNLKDATAMVVADSFTLENRDLVYVTAAPLARWNRVVSLLVPSFTALFLGDRAVNLFE</sequence>
<evidence type="ECO:0000256" key="12">
    <source>
        <dbReference type="ARBA" id="ARBA00023139"/>
    </source>
</evidence>
<evidence type="ECO:0000313" key="19">
    <source>
        <dbReference type="EMBL" id="OJS99837.1"/>
    </source>
</evidence>
<evidence type="ECO:0000256" key="11">
    <source>
        <dbReference type="ARBA" id="ARBA00023136"/>
    </source>
</evidence>
<feature type="domain" description="SLBB" evidence="18">
    <location>
        <begin position="166"/>
        <end position="244"/>
    </location>
</feature>
<proteinExistence type="inferred from homology"/>
<reference evidence="19" key="1">
    <citation type="submission" date="2016-11" db="EMBL/GenBank/DDBJ databases">
        <title>Draft Genome Sequence of Marinobacter hydrocarbonoclasticus strain STW2, a polyaromatic aromatic hydrocarbon degrading and denitrifying bacterium from rhizosphere of Seagrass Enhalus acodoides.</title>
        <authorList>
            <person name="Ling J."/>
            <person name="Dong J."/>
        </authorList>
    </citation>
    <scope>NUCLEOTIDE SEQUENCE [LARGE SCALE GENOMIC DNA]</scope>
    <source>
        <strain evidence="19">STW2</strain>
    </source>
</reference>
<dbReference type="PROSITE" id="PS51257">
    <property type="entry name" value="PROKAR_LIPOPROTEIN"/>
    <property type="match status" value="1"/>
</dbReference>
<evidence type="ECO:0000313" key="20">
    <source>
        <dbReference type="Proteomes" id="UP000183986"/>
    </source>
</evidence>
<dbReference type="PANTHER" id="PTHR33619">
    <property type="entry name" value="POLYSACCHARIDE EXPORT PROTEIN GFCE-RELATED"/>
    <property type="match status" value="1"/>
</dbReference>
<comment type="subcellular location">
    <subcellularLocation>
        <location evidence="1">Cell outer membrane</location>
        <topology evidence="1">Multi-pass membrane protein</topology>
    </subcellularLocation>
</comment>
<keyword evidence="5" id="KW-0762">Sugar transport</keyword>
<evidence type="ECO:0000256" key="13">
    <source>
        <dbReference type="ARBA" id="ARBA00023237"/>
    </source>
</evidence>
<gene>
    <name evidence="19" type="ORF">BEE62_06895</name>
</gene>
<dbReference type="InterPro" id="IPR040716">
    <property type="entry name" value="Wza_C"/>
</dbReference>
<dbReference type="Pfam" id="PF18412">
    <property type="entry name" value="Wza_C"/>
    <property type="match status" value="1"/>
</dbReference>
<name>A0A1M2UX13_MARNT</name>
<dbReference type="GO" id="GO:0015288">
    <property type="term" value="F:porin activity"/>
    <property type="evidence" value="ECO:0007669"/>
    <property type="project" value="UniProtKB-KW"/>
</dbReference>
<keyword evidence="12" id="KW-0564">Palmitate</keyword>
<evidence type="ECO:0000259" key="18">
    <source>
        <dbReference type="Pfam" id="PF22461"/>
    </source>
</evidence>
<dbReference type="InterPro" id="IPR003715">
    <property type="entry name" value="Poly_export_N"/>
</dbReference>
<keyword evidence="3" id="KW-0813">Transport</keyword>
<dbReference type="AlphaFoldDB" id="A0A1M2UX13"/>
<feature type="signal peptide" evidence="15">
    <location>
        <begin position="1"/>
        <end position="20"/>
    </location>
</feature>
<keyword evidence="4" id="KW-1134">Transmembrane beta strand</keyword>
<evidence type="ECO:0000256" key="10">
    <source>
        <dbReference type="ARBA" id="ARBA00023114"/>
    </source>
</evidence>
<keyword evidence="13" id="KW-0998">Cell outer membrane</keyword>
<dbReference type="InterPro" id="IPR049712">
    <property type="entry name" value="Poly_export"/>
</dbReference>
<keyword evidence="9" id="KW-0406">Ion transport</keyword>
<dbReference type="Gene3D" id="3.30.1950.10">
    <property type="entry name" value="wza like domain"/>
    <property type="match status" value="1"/>
</dbReference>
<evidence type="ECO:0000256" key="8">
    <source>
        <dbReference type="ARBA" id="ARBA00023047"/>
    </source>
</evidence>
<feature type="domain" description="SLBB" evidence="18">
    <location>
        <begin position="251"/>
        <end position="339"/>
    </location>
</feature>
<comment type="similarity">
    <text evidence="2">Belongs to the BexD/CtrA/VexA family.</text>
</comment>
<evidence type="ECO:0000256" key="4">
    <source>
        <dbReference type="ARBA" id="ARBA00022452"/>
    </source>
</evidence>
<dbReference type="GO" id="GO:0046930">
    <property type="term" value="C:pore complex"/>
    <property type="evidence" value="ECO:0007669"/>
    <property type="project" value="UniProtKB-KW"/>
</dbReference>
<keyword evidence="7 15" id="KW-0732">Signal</keyword>
<dbReference type="OrthoDB" id="9808421at2"/>
<evidence type="ECO:0000256" key="1">
    <source>
        <dbReference type="ARBA" id="ARBA00004571"/>
    </source>
</evidence>
<dbReference type="Pfam" id="PF22461">
    <property type="entry name" value="SLBB_2"/>
    <property type="match status" value="2"/>
</dbReference>
<keyword evidence="8" id="KW-0625">Polysaccharide transport</keyword>
<evidence type="ECO:0000256" key="9">
    <source>
        <dbReference type="ARBA" id="ARBA00023065"/>
    </source>
</evidence>
<keyword evidence="6" id="KW-0812">Transmembrane</keyword>
<accession>A0A1M2UX13</accession>
<keyword evidence="11" id="KW-0472">Membrane</keyword>
<dbReference type="InterPro" id="IPR054765">
    <property type="entry name" value="SLBB_dom"/>
</dbReference>
<evidence type="ECO:0000259" key="16">
    <source>
        <dbReference type="Pfam" id="PF02563"/>
    </source>
</evidence>